<dbReference type="Gene3D" id="3.40.190.100">
    <property type="entry name" value="Glycine betaine-binding periplasmic protein, domain 2"/>
    <property type="match status" value="1"/>
</dbReference>
<dbReference type="CDD" id="cd13643">
    <property type="entry name" value="PBP2_BCP_2"/>
    <property type="match status" value="1"/>
</dbReference>
<evidence type="ECO:0000313" key="3">
    <source>
        <dbReference type="EMBL" id="MDA2805837.1"/>
    </source>
</evidence>
<protein>
    <submittedName>
        <fullName evidence="3">ABC transporter substrate-binding protein</fullName>
    </submittedName>
</protein>
<dbReference type="PROSITE" id="PS51257">
    <property type="entry name" value="PROKAR_LIPOPROTEIN"/>
    <property type="match status" value="1"/>
</dbReference>
<feature type="signal peptide" evidence="1">
    <location>
        <begin position="1"/>
        <end position="24"/>
    </location>
</feature>
<keyword evidence="1" id="KW-0732">Signal</keyword>
<dbReference type="Gene3D" id="3.10.105.10">
    <property type="entry name" value="Dipeptide-binding Protein, Domain 3"/>
    <property type="match status" value="2"/>
</dbReference>
<evidence type="ECO:0000259" key="2">
    <source>
        <dbReference type="Pfam" id="PF04069"/>
    </source>
</evidence>
<proteinExistence type="predicted"/>
<dbReference type="EMBL" id="JAQFWP010000025">
    <property type="protein sequence ID" value="MDA2805837.1"/>
    <property type="molecule type" value="Genomic_DNA"/>
</dbReference>
<keyword evidence="4" id="KW-1185">Reference proteome</keyword>
<organism evidence="3 4">
    <name type="scientific">Nocardiopsis suaedae</name>
    <dbReference type="NCBI Taxonomy" id="3018444"/>
    <lineage>
        <taxon>Bacteria</taxon>
        <taxon>Bacillati</taxon>
        <taxon>Actinomycetota</taxon>
        <taxon>Actinomycetes</taxon>
        <taxon>Streptosporangiales</taxon>
        <taxon>Nocardiopsidaceae</taxon>
        <taxon>Nocardiopsis</taxon>
    </lineage>
</organism>
<feature type="chain" id="PRO_5046075582" evidence="1">
    <location>
        <begin position="25"/>
        <end position="324"/>
    </location>
</feature>
<feature type="domain" description="ABC-type glycine betaine transport system substrate-binding" evidence="2">
    <location>
        <begin position="43"/>
        <end position="310"/>
    </location>
</feature>
<evidence type="ECO:0000313" key="4">
    <source>
        <dbReference type="Proteomes" id="UP001165685"/>
    </source>
</evidence>
<dbReference type="RefSeq" id="WP_270678484.1">
    <property type="nucleotide sequence ID" value="NZ_JAQFWP010000025.1"/>
</dbReference>
<dbReference type="Pfam" id="PF04069">
    <property type="entry name" value="OpuAC"/>
    <property type="match status" value="1"/>
</dbReference>
<gene>
    <name evidence="3" type="ORF">O4U47_15075</name>
</gene>
<sequence length="324" mass="35941">MRRTTATRTASIAVKGAAAVSAMAVLSACGGATSQDVAGSDETVTIAVNGWVGYEASAAVMAYLLEEEMGVKVEQKKLDEQPSWQGLNDGDLDVIVENWGHEDLMKQYGPEGNDTVVDGGPNGNIGTLGWYVPKYLVDEKPELATWEGIKDNTDLFQTPESGDKGEFLAADPAFVTQDQGMINHFDMDLKIVHAGSEAAQITEMQERYEKEEPFLAYFYDPQWLQNEIDLVHVEFPEYEDGCADDEEDVSCGYPQYDLNKIFNKDFAEADSPAYQMLKNWEWTNEDQNAVAKMIADDGMDPEEAAEKWVTDNGDVWKDWIPADA</sequence>
<evidence type="ECO:0000256" key="1">
    <source>
        <dbReference type="SAM" id="SignalP"/>
    </source>
</evidence>
<dbReference type="Proteomes" id="UP001165685">
    <property type="component" value="Unassembled WGS sequence"/>
</dbReference>
<comment type="caution">
    <text evidence="3">The sequence shown here is derived from an EMBL/GenBank/DDBJ whole genome shotgun (WGS) entry which is preliminary data.</text>
</comment>
<accession>A0ABT4TMB6</accession>
<dbReference type="InterPro" id="IPR007210">
    <property type="entry name" value="ABC_Gly_betaine_transp_sub-bd"/>
</dbReference>
<name>A0ABT4TMB6_9ACTN</name>
<dbReference type="SUPFAM" id="SSF53850">
    <property type="entry name" value="Periplasmic binding protein-like II"/>
    <property type="match status" value="1"/>
</dbReference>
<reference evidence="3" key="1">
    <citation type="submission" date="2023-01" db="EMBL/GenBank/DDBJ databases">
        <title>Draft genome sequence of Nocardiopsis sp. LSu2-4 isolated from halophytes.</title>
        <authorList>
            <person name="Duangmal K."/>
            <person name="Chantavorakit T."/>
        </authorList>
    </citation>
    <scope>NUCLEOTIDE SEQUENCE</scope>
    <source>
        <strain evidence="3">LSu2-4</strain>
    </source>
</reference>